<feature type="domain" description="VPS28 C-terminal" evidence="7">
    <location>
        <begin position="111"/>
        <end position="207"/>
    </location>
</feature>
<evidence type="ECO:0000256" key="5">
    <source>
        <dbReference type="ARBA" id="ARBA00022927"/>
    </source>
</evidence>
<dbReference type="GO" id="GO:0044877">
    <property type="term" value="F:protein-containing complex binding"/>
    <property type="evidence" value="ECO:0007669"/>
    <property type="project" value="TreeGrafter"/>
</dbReference>
<dbReference type="EMBL" id="CAJNOC010001987">
    <property type="protein sequence ID" value="CAF0905249.1"/>
    <property type="molecule type" value="Genomic_DNA"/>
</dbReference>
<dbReference type="InterPro" id="IPR017898">
    <property type="entry name" value="VPS28_N"/>
</dbReference>
<dbReference type="AlphaFoldDB" id="A0A813ZWT6"/>
<dbReference type="PANTHER" id="PTHR12937:SF0">
    <property type="entry name" value="VACUOLAR PROTEIN SORTING-ASSOCIATED PROTEIN 28 HOMOLOG"/>
    <property type="match status" value="1"/>
</dbReference>
<dbReference type="SUPFAM" id="SSF140111">
    <property type="entry name" value="Endosomal sorting complex assembly domain"/>
    <property type="match status" value="1"/>
</dbReference>
<evidence type="ECO:0000256" key="4">
    <source>
        <dbReference type="ARBA" id="ARBA00022753"/>
    </source>
</evidence>
<dbReference type="FunFam" id="1.20.120.1130:FF:000001">
    <property type="entry name" value="Vacuolar protein sorting-associated protein 28 homolog"/>
    <property type="match status" value="1"/>
</dbReference>
<evidence type="ECO:0000256" key="6">
    <source>
        <dbReference type="PROSITE-ProRule" id="PRU00642"/>
    </source>
</evidence>
<dbReference type="InterPro" id="IPR038358">
    <property type="entry name" value="VPS28_N_sf"/>
</dbReference>
<dbReference type="PROSITE" id="PS51313">
    <property type="entry name" value="VPS28_N"/>
    <property type="match status" value="1"/>
</dbReference>
<dbReference type="InterPro" id="IPR007143">
    <property type="entry name" value="Vps28"/>
</dbReference>
<reference evidence="9" key="1">
    <citation type="submission" date="2021-02" db="EMBL/GenBank/DDBJ databases">
        <authorList>
            <person name="Nowell W R."/>
        </authorList>
    </citation>
    <scope>NUCLEOTIDE SEQUENCE</scope>
    <source>
        <strain evidence="9">Ploen Becks lab</strain>
    </source>
</reference>
<dbReference type="Proteomes" id="UP000663879">
    <property type="component" value="Unassembled WGS sequence"/>
</dbReference>
<evidence type="ECO:0000259" key="7">
    <source>
        <dbReference type="PROSITE" id="PS51310"/>
    </source>
</evidence>
<dbReference type="PANTHER" id="PTHR12937">
    <property type="entry name" value="VACUOLAR PROTEIN SORTING 28, ISOFORM 2 VPS28"/>
    <property type="match status" value="1"/>
</dbReference>
<dbReference type="InterPro" id="IPR037206">
    <property type="entry name" value="VPS28_C_sf"/>
</dbReference>
<dbReference type="PROSITE" id="PS51310">
    <property type="entry name" value="VPS28_C"/>
    <property type="match status" value="1"/>
</dbReference>
<dbReference type="GO" id="GO:0043328">
    <property type="term" value="P:protein transport to vacuole involved in ubiquitin-dependent protein catabolic process via the multivesicular body sorting pathway"/>
    <property type="evidence" value="ECO:0007669"/>
    <property type="project" value="TreeGrafter"/>
</dbReference>
<keyword evidence="4" id="KW-0967">Endosome</keyword>
<organism evidence="9 10">
    <name type="scientific">Brachionus calyciflorus</name>
    <dbReference type="NCBI Taxonomy" id="104777"/>
    <lineage>
        <taxon>Eukaryota</taxon>
        <taxon>Metazoa</taxon>
        <taxon>Spiralia</taxon>
        <taxon>Gnathifera</taxon>
        <taxon>Rotifera</taxon>
        <taxon>Eurotatoria</taxon>
        <taxon>Monogononta</taxon>
        <taxon>Pseudotrocha</taxon>
        <taxon>Ploima</taxon>
        <taxon>Brachionidae</taxon>
        <taxon>Brachionus</taxon>
    </lineage>
</organism>
<dbReference type="Gene3D" id="1.20.1440.200">
    <property type="match status" value="1"/>
</dbReference>
<evidence type="ECO:0000256" key="1">
    <source>
        <dbReference type="ARBA" id="ARBA00004177"/>
    </source>
</evidence>
<dbReference type="InterPro" id="IPR017899">
    <property type="entry name" value="VPS28_C"/>
</dbReference>
<gene>
    <name evidence="9" type="ORF">OXX778_LOCUS11610</name>
</gene>
<proteinExistence type="inferred from homology"/>
<evidence type="ECO:0000256" key="2">
    <source>
        <dbReference type="ARBA" id="ARBA00020968"/>
    </source>
</evidence>
<keyword evidence="10" id="KW-1185">Reference proteome</keyword>
<dbReference type="SUPFAM" id="SSF140427">
    <property type="entry name" value="VPS28 C-terminal domain-like"/>
    <property type="match status" value="1"/>
</dbReference>
<dbReference type="PIRSF" id="PIRSF017535">
    <property type="entry name" value="VPS28"/>
    <property type="match status" value="1"/>
</dbReference>
<feature type="domain" description="VPS28 N-terminal" evidence="8">
    <location>
        <begin position="1"/>
        <end position="107"/>
    </location>
</feature>
<name>A0A813ZWT6_9BILA</name>
<evidence type="ECO:0000256" key="3">
    <source>
        <dbReference type="ARBA" id="ARBA00022448"/>
    </source>
</evidence>
<comment type="caution">
    <text evidence="9">The sequence shown here is derived from an EMBL/GenBank/DDBJ whole genome shotgun (WGS) entry which is preliminary data.</text>
</comment>
<sequence length="207" mass="24081">KKMERPELFEEVRLYKNPKERERYDNQANLFAIVCTLEQLEKAYIRDCITPNEYTSTCSNLLAQFKTAFKLIESDFKTIEDFLKKYKLDCPIALARIKEDRPITIKDDKGNSSKLIAQTVSILITLMDKLRLGIKANDEIQPDLRELIDVMNRISSLPADFEGKAKLQKWYNQLQTMSATDEIDETQSRNILLDLDSVLYAFNHGLY</sequence>
<protein>
    <recommendedName>
        <fullName evidence="2">Vacuolar protein sorting-associated protein 28 homolog</fullName>
    </recommendedName>
</protein>
<dbReference type="Pfam" id="PF03997">
    <property type="entry name" value="VPS28"/>
    <property type="match status" value="1"/>
</dbReference>
<dbReference type="Gene3D" id="1.20.120.1130">
    <property type="match status" value="1"/>
</dbReference>
<evidence type="ECO:0000313" key="9">
    <source>
        <dbReference type="EMBL" id="CAF0905249.1"/>
    </source>
</evidence>
<dbReference type="FunFam" id="1.20.1440.200:FF:000001">
    <property type="entry name" value="Vacuolar protein sorting-associated protein 28 homolog"/>
    <property type="match status" value="1"/>
</dbReference>
<keyword evidence="5 6" id="KW-0653">Protein transport</keyword>
<keyword evidence="3 6" id="KW-0813">Transport</keyword>
<feature type="non-terminal residue" evidence="9">
    <location>
        <position position="1"/>
    </location>
</feature>
<comment type="similarity">
    <text evidence="6">Belongs to the VPS28 family.</text>
</comment>
<dbReference type="OrthoDB" id="2671at2759"/>
<dbReference type="GO" id="GO:0000813">
    <property type="term" value="C:ESCRT I complex"/>
    <property type="evidence" value="ECO:0007669"/>
    <property type="project" value="InterPro"/>
</dbReference>
<dbReference type="InterPro" id="IPR037202">
    <property type="entry name" value="ESCRT_assembly_dom"/>
</dbReference>
<comment type="subcellular location">
    <subcellularLocation>
        <location evidence="1">Endosome</location>
    </subcellularLocation>
</comment>
<evidence type="ECO:0000313" key="10">
    <source>
        <dbReference type="Proteomes" id="UP000663879"/>
    </source>
</evidence>
<evidence type="ECO:0000259" key="8">
    <source>
        <dbReference type="PROSITE" id="PS51313"/>
    </source>
</evidence>
<accession>A0A813ZWT6</accession>